<comment type="caution">
    <text evidence="1">The sequence shown here is derived from an EMBL/GenBank/DDBJ whole genome shotgun (WGS) entry which is preliminary data.</text>
</comment>
<proteinExistence type="predicted"/>
<evidence type="ECO:0000313" key="2">
    <source>
        <dbReference type="Proteomes" id="UP000733379"/>
    </source>
</evidence>
<organism evidence="1 2">
    <name type="scientific">Nocardia albiluteola</name>
    <dbReference type="NCBI Taxonomy" id="2842303"/>
    <lineage>
        <taxon>Bacteria</taxon>
        <taxon>Bacillati</taxon>
        <taxon>Actinomycetota</taxon>
        <taxon>Actinomycetes</taxon>
        <taxon>Mycobacteriales</taxon>
        <taxon>Nocardiaceae</taxon>
        <taxon>Nocardia</taxon>
    </lineage>
</organism>
<dbReference type="InterPro" id="IPR029063">
    <property type="entry name" value="SAM-dependent_MTases_sf"/>
</dbReference>
<sequence length="280" mass="29993">MTQIPGGRTPFDDIYDQPDPRGFFSGLGRFDYQTPQHAQPVFRRLAAARARSGPVTVLDLCCSYGINAALLNHHLTLADLYVRYTSLGVAALDTAELIESDRDFYAARRRDDAVPVVGLDIAAPAIDYALAVGLLDAGFSENLETDTASAALLRAAGAAGLITVTGGASFLTARTIHQLLYAAKEPVWVAAFVLRTGSYQPIADALAEHGLVTEVDSERTVVQRRFTDPDEQRYAVAAVAATGTDPTGKETEGSYHAALHLSRPRDRTLPYASLAGPETS</sequence>
<dbReference type="EMBL" id="JAHKNI010000009">
    <property type="protein sequence ID" value="MBU3065144.1"/>
    <property type="molecule type" value="Genomic_DNA"/>
</dbReference>
<name>A0ABS6B7J8_9NOCA</name>
<evidence type="ECO:0000313" key="1">
    <source>
        <dbReference type="EMBL" id="MBU3065144.1"/>
    </source>
</evidence>
<reference evidence="1 2" key="1">
    <citation type="submission" date="2021-06" db="EMBL/GenBank/DDBJ databases">
        <title>Actinomycetes sequencing.</title>
        <authorList>
            <person name="Shan Q."/>
        </authorList>
    </citation>
    <scope>NUCLEOTIDE SEQUENCE [LARGE SCALE GENOMIC DNA]</scope>
    <source>
        <strain evidence="1 2">NEAU-G5</strain>
    </source>
</reference>
<dbReference type="RefSeq" id="WP_215920968.1">
    <property type="nucleotide sequence ID" value="NZ_JAHKNI010000009.1"/>
</dbReference>
<dbReference type="SUPFAM" id="SSF53335">
    <property type="entry name" value="S-adenosyl-L-methionine-dependent methyltransferases"/>
    <property type="match status" value="1"/>
</dbReference>
<evidence type="ECO:0008006" key="3">
    <source>
        <dbReference type="Google" id="ProtNLM"/>
    </source>
</evidence>
<protein>
    <recommendedName>
        <fullName evidence="3">Methyltransferase type 12</fullName>
    </recommendedName>
</protein>
<accession>A0ABS6B7J8</accession>
<gene>
    <name evidence="1" type="ORF">KO481_26895</name>
</gene>
<keyword evidence="2" id="KW-1185">Reference proteome</keyword>
<dbReference type="Proteomes" id="UP000733379">
    <property type="component" value="Unassembled WGS sequence"/>
</dbReference>